<sequence>MVPSFLVPKASAQPVKSIIFPIIGAGGFSDTFGAPRGSDRFHKGIDIFGKKMQALVAVADGTVGYVPYPEASFGFMVSLRDKEGYEYQYIHLNNDTPGTDDGRGGGMNAYAVDIVRGNPVVAGQLIGYVGDSGNAETTPPHLHFEMYAPDGTLLNPYETLLTATRIGAPVDYPALPGEILPYGNFKGGGNIATGNFDGDSTPDYVVAPRDGGGPHVKINSDDGNVINEFMAYIPQFRGGVDLAAADVDGDGIDEIITAPGPGGGPHVRIFKINGTEVAGFMAYDAQFRGGVRVSAADMDNDNKAEIITAPGPGGGPHVRIFKADGSPFAGFMAYDAQFRGGVDIAAVGRDITNPPLIVTAPGPGGGPHVRVFTYDGAERQAFMAYDPEFKGGVKVSLGNISRSTAWPEILTVPASLGGPHVKMFDLDGGELDGRMEFEEWWIGGYDIAAGNNRYYIASSQGRRLSIRENDF</sequence>
<dbReference type="SUPFAM" id="SSF51261">
    <property type="entry name" value="Duplicated hybrid motif"/>
    <property type="match status" value="1"/>
</dbReference>
<evidence type="ECO:0000313" key="3">
    <source>
        <dbReference type="EMBL" id="OGE85899.1"/>
    </source>
</evidence>
<dbReference type="EMBL" id="MFES01000020">
    <property type="protein sequence ID" value="OGE85899.1"/>
    <property type="molecule type" value="Genomic_DNA"/>
</dbReference>
<dbReference type="STRING" id="1817832.A3J48_01000"/>
<dbReference type="AlphaFoldDB" id="A0A1F5P7I3"/>
<dbReference type="PANTHER" id="PTHR21666">
    <property type="entry name" value="PEPTIDASE-RELATED"/>
    <property type="match status" value="1"/>
</dbReference>
<accession>A0A1F5P7I3</accession>
<feature type="domain" description="M23ase beta-sheet core" evidence="2">
    <location>
        <begin position="40"/>
        <end position="94"/>
    </location>
</feature>
<dbReference type="Pfam" id="PF13517">
    <property type="entry name" value="FG-GAP_3"/>
    <property type="match status" value="1"/>
</dbReference>
<proteinExistence type="predicted"/>
<evidence type="ECO:0000313" key="4">
    <source>
        <dbReference type="Proteomes" id="UP000176786"/>
    </source>
</evidence>
<gene>
    <name evidence="3" type="ORF">A3J48_01000</name>
</gene>
<dbReference type="PANTHER" id="PTHR21666:SF270">
    <property type="entry name" value="MUREIN HYDROLASE ACTIVATOR ENVC"/>
    <property type="match status" value="1"/>
</dbReference>
<dbReference type="InterPro" id="IPR013517">
    <property type="entry name" value="FG-GAP"/>
</dbReference>
<dbReference type="InterPro" id="IPR016047">
    <property type="entry name" value="M23ase_b-sheet_dom"/>
</dbReference>
<dbReference type="Pfam" id="PF01551">
    <property type="entry name" value="Peptidase_M23"/>
    <property type="match status" value="1"/>
</dbReference>
<dbReference type="SUPFAM" id="SSF69318">
    <property type="entry name" value="Integrin alpha N-terminal domain"/>
    <property type="match status" value="1"/>
</dbReference>
<comment type="caution">
    <text evidence="3">The sequence shown here is derived from an EMBL/GenBank/DDBJ whole genome shotgun (WGS) entry which is preliminary data.</text>
</comment>
<name>A0A1F5P7I3_9BACT</name>
<dbReference type="InterPro" id="IPR050570">
    <property type="entry name" value="Cell_wall_metabolism_enzyme"/>
</dbReference>
<reference evidence="3 4" key="1">
    <citation type="journal article" date="2016" name="Nat. Commun.">
        <title>Thousands of microbial genomes shed light on interconnected biogeochemical processes in an aquifer system.</title>
        <authorList>
            <person name="Anantharaman K."/>
            <person name="Brown C.T."/>
            <person name="Hug L.A."/>
            <person name="Sharon I."/>
            <person name="Castelle C.J."/>
            <person name="Probst A.J."/>
            <person name="Thomas B.C."/>
            <person name="Singh A."/>
            <person name="Wilkins M.J."/>
            <person name="Karaoz U."/>
            <person name="Brodie E.L."/>
            <person name="Williams K.H."/>
            <person name="Hubbard S.S."/>
            <person name="Banfield J.F."/>
        </authorList>
    </citation>
    <scope>NUCLEOTIDE SEQUENCE [LARGE SCALE GENOMIC DNA]</scope>
</reference>
<dbReference type="InterPro" id="IPR011055">
    <property type="entry name" value="Dup_hybrid_motif"/>
</dbReference>
<evidence type="ECO:0000259" key="2">
    <source>
        <dbReference type="Pfam" id="PF01551"/>
    </source>
</evidence>
<protein>
    <recommendedName>
        <fullName evidence="2">M23ase beta-sheet core domain-containing protein</fullName>
    </recommendedName>
</protein>
<evidence type="ECO:0000256" key="1">
    <source>
        <dbReference type="ARBA" id="ARBA00022729"/>
    </source>
</evidence>
<dbReference type="Proteomes" id="UP000176786">
    <property type="component" value="Unassembled WGS sequence"/>
</dbReference>
<keyword evidence="1" id="KW-0732">Signal</keyword>
<organism evidence="3 4">
    <name type="scientific">Candidatus Doudnabacteria bacterium RIFCSPHIGHO2_02_FULL_46_11</name>
    <dbReference type="NCBI Taxonomy" id="1817832"/>
    <lineage>
        <taxon>Bacteria</taxon>
        <taxon>Candidatus Doudnaibacteriota</taxon>
    </lineage>
</organism>
<dbReference type="CDD" id="cd12797">
    <property type="entry name" value="M23_peptidase"/>
    <property type="match status" value="1"/>
</dbReference>
<dbReference type="Gene3D" id="2.70.70.10">
    <property type="entry name" value="Glucose Permease (Domain IIA)"/>
    <property type="match status" value="1"/>
</dbReference>
<dbReference type="Gene3D" id="2.130.10.130">
    <property type="entry name" value="Integrin alpha, N-terminal"/>
    <property type="match status" value="1"/>
</dbReference>
<dbReference type="GO" id="GO:0004222">
    <property type="term" value="F:metalloendopeptidase activity"/>
    <property type="evidence" value="ECO:0007669"/>
    <property type="project" value="TreeGrafter"/>
</dbReference>
<dbReference type="InterPro" id="IPR028994">
    <property type="entry name" value="Integrin_alpha_N"/>
</dbReference>